<comment type="domain">
    <text evidence="5">The QLQ domain and WRC domain may be involved in protein-protein interaction and DNA-binding, respectively.</text>
</comment>
<evidence type="ECO:0000256" key="5">
    <source>
        <dbReference type="RuleBase" id="RU367127"/>
    </source>
</evidence>
<evidence type="ECO:0000259" key="6">
    <source>
        <dbReference type="PROSITE" id="PS51666"/>
    </source>
</evidence>
<accession>A0A7J0DG19</accession>
<evidence type="ECO:0000313" key="9">
    <source>
        <dbReference type="Proteomes" id="UP000585474"/>
    </source>
</evidence>
<dbReference type="EMBL" id="BJWL01000209">
    <property type="protein sequence ID" value="GFS34257.1"/>
    <property type="molecule type" value="Genomic_DNA"/>
</dbReference>
<evidence type="ECO:0000256" key="3">
    <source>
        <dbReference type="ARBA" id="ARBA00023242"/>
    </source>
</evidence>
<feature type="domain" description="QLQ" evidence="6">
    <location>
        <begin position="1"/>
        <end position="30"/>
    </location>
</feature>
<keyword evidence="5" id="KW-0804">Transcription</keyword>
<dbReference type="PROSITE" id="PS51666">
    <property type="entry name" value="QLQ"/>
    <property type="match status" value="1"/>
</dbReference>
<keyword evidence="9" id="KW-1185">Reference proteome</keyword>
<dbReference type="AlphaFoldDB" id="A0A7J0DG19"/>
<feature type="domain" description="WRC" evidence="7">
    <location>
        <begin position="66"/>
        <end position="110"/>
    </location>
</feature>
<comment type="caution">
    <text evidence="8">The sequence shown here is derived from an EMBL/GenBank/DDBJ whole genome shotgun (WGS) entry which is preliminary data.</text>
</comment>
<dbReference type="InterPro" id="IPR014977">
    <property type="entry name" value="WRC_dom"/>
</dbReference>
<evidence type="ECO:0000313" key="8">
    <source>
        <dbReference type="EMBL" id="GFS34257.1"/>
    </source>
</evidence>
<organism evidence="8 9">
    <name type="scientific">Actinidia rufa</name>
    <dbReference type="NCBI Taxonomy" id="165716"/>
    <lineage>
        <taxon>Eukaryota</taxon>
        <taxon>Viridiplantae</taxon>
        <taxon>Streptophyta</taxon>
        <taxon>Embryophyta</taxon>
        <taxon>Tracheophyta</taxon>
        <taxon>Spermatophyta</taxon>
        <taxon>Magnoliopsida</taxon>
        <taxon>eudicotyledons</taxon>
        <taxon>Gunneridae</taxon>
        <taxon>Pentapetalae</taxon>
        <taxon>asterids</taxon>
        <taxon>Ericales</taxon>
        <taxon>Actinidiaceae</taxon>
        <taxon>Actinidia</taxon>
    </lineage>
</organism>
<dbReference type="PROSITE" id="PS51667">
    <property type="entry name" value="WRC"/>
    <property type="match status" value="1"/>
</dbReference>
<comment type="similarity">
    <text evidence="2 5">Belongs to the GRF family.</text>
</comment>
<keyword evidence="3 5" id="KW-0539">Nucleus</keyword>
<keyword evidence="5" id="KW-0010">Activator</keyword>
<reference evidence="9" key="1">
    <citation type="submission" date="2019-07" db="EMBL/GenBank/DDBJ databases">
        <title>De Novo Assembly of kiwifruit Actinidia rufa.</title>
        <authorList>
            <person name="Sugita-Konishi S."/>
            <person name="Sato K."/>
            <person name="Mori E."/>
            <person name="Abe Y."/>
            <person name="Kisaki G."/>
            <person name="Hamano K."/>
            <person name="Suezawa K."/>
            <person name="Otani M."/>
            <person name="Fukuda T."/>
            <person name="Manabe T."/>
            <person name="Gomi K."/>
            <person name="Tabuchi M."/>
            <person name="Akimitsu K."/>
            <person name="Kataoka I."/>
        </authorList>
    </citation>
    <scope>NUCLEOTIDE SEQUENCE [LARGE SCALE GENOMIC DNA]</scope>
    <source>
        <strain evidence="9">cv. Fuchu</strain>
    </source>
</reference>
<evidence type="ECO:0000259" key="7">
    <source>
        <dbReference type="PROSITE" id="PS51667"/>
    </source>
</evidence>
<dbReference type="InterPro" id="IPR014978">
    <property type="entry name" value="Gln-Leu-Gln_QLQ"/>
</dbReference>
<dbReference type="GO" id="GO:0006355">
    <property type="term" value="P:regulation of DNA-templated transcription"/>
    <property type="evidence" value="ECO:0007669"/>
    <property type="project" value="InterPro"/>
</dbReference>
<evidence type="ECO:0000256" key="1">
    <source>
        <dbReference type="ARBA" id="ARBA00004123"/>
    </source>
</evidence>
<dbReference type="GO" id="GO:0006351">
    <property type="term" value="P:DNA-templated transcription"/>
    <property type="evidence" value="ECO:0007669"/>
    <property type="project" value="UniProtKB-UniRule"/>
</dbReference>
<keyword evidence="5" id="KW-0805">Transcription regulation</keyword>
<dbReference type="InterPro" id="IPR031137">
    <property type="entry name" value="GRF"/>
</dbReference>
<evidence type="ECO:0000256" key="2">
    <source>
        <dbReference type="ARBA" id="ARBA00008122"/>
    </source>
</evidence>
<name>A0A7J0DG19_9ERIC</name>
<gene>
    <name evidence="8" type="ORF">Acr_00g0032970</name>
</gene>
<dbReference type="Proteomes" id="UP000585474">
    <property type="component" value="Unassembled WGS sequence"/>
</dbReference>
<protein>
    <recommendedName>
        <fullName evidence="5">Growth-regulating factor</fullName>
    </recommendedName>
</protein>
<proteinExistence type="inferred from homology"/>
<dbReference type="GO" id="GO:0005524">
    <property type="term" value="F:ATP binding"/>
    <property type="evidence" value="ECO:0007669"/>
    <property type="project" value="UniProtKB-UniRule"/>
</dbReference>
<dbReference type="GO" id="GO:0005634">
    <property type="term" value="C:nucleus"/>
    <property type="evidence" value="ECO:0007669"/>
    <property type="project" value="UniProtKB-SubCell"/>
</dbReference>
<dbReference type="Pfam" id="PF08880">
    <property type="entry name" value="QLQ"/>
    <property type="match status" value="1"/>
</dbReference>
<dbReference type="Pfam" id="PF08879">
    <property type="entry name" value="WRC"/>
    <property type="match status" value="1"/>
</dbReference>
<sequence length="133" mass="15469">MRELEHQSLIYNYIEAGLPVPCHLILPVWKSFASSLTGLNGGLHQLYSSKFQGCSSLYNEYKNSMEPEPGRCRRTDGKKWRCSKDVVPNYKYCERHIHRGRRRHGREKHFEAPRFIFGGGHSTVSTIKDPFRT</sequence>
<dbReference type="PANTHER" id="PTHR31602:SF81">
    <property type="entry name" value="GROWTH-REGULATING FACTOR 9"/>
    <property type="match status" value="1"/>
</dbReference>
<dbReference type="GO" id="GO:0099402">
    <property type="term" value="P:plant organ development"/>
    <property type="evidence" value="ECO:0007669"/>
    <property type="project" value="UniProtKB-ARBA"/>
</dbReference>
<dbReference type="PANTHER" id="PTHR31602">
    <property type="entry name" value="GROWTH-REGULATING FACTOR 5"/>
    <property type="match status" value="1"/>
</dbReference>
<comment type="function">
    <text evidence="5">Transcription activator.</text>
</comment>
<dbReference type="OrthoDB" id="1927209at2759"/>
<evidence type="ECO:0000256" key="4">
    <source>
        <dbReference type="PROSITE-ProRule" id="PRU01002"/>
    </source>
</evidence>
<comment type="subcellular location">
    <subcellularLocation>
        <location evidence="1 5">Nucleus</location>
    </subcellularLocation>
</comment>
<comment type="caution">
    <text evidence="4">Lacks conserved residue(s) required for the propagation of feature annotation.</text>
</comment>